<dbReference type="AlphaFoldDB" id="A0A9E7GG15"/>
<dbReference type="Proteomes" id="UP001055439">
    <property type="component" value="Chromosome 6"/>
</dbReference>
<gene>
    <name evidence="1" type="ORF">MUK42_26958</name>
</gene>
<protein>
    <submittedName>
        <fullName evidence="1">Uncharacterized protein</fullName>
    </submittedName>
</protein>
<dbReference type="EMBL" id="CP097508">
    <property type="protein sequence ID" value="URE12478.1"/>
    <property type="molecule type" value="Genomic_DNA"/>
</dbReference>
<name>A0A9E7GG15_9LILI</name>
<sequence>MYGTSARINLPGAVMRIRASLPQPCIIPSGWCLRVQCKSNQISHYQAER</sequence>
<proteinExistence type="predicted"/>
<evidence type="ECO:0000313" key="1">
    <source>
        <dbReference type="EMBL" id="URE12478.1"/>
    </source>
</evidence>
<organism evidence="1 2">
    <name type="scientific">Musa troglodytarum</name>
    <name type="common">fe'i banana</name>
    <dbReference type="NCBI Taxonomy" id="320322"/>
    <lineage>
        <taxon>Eukaryota</taxon>
        <taxon>Viridiplantae</taxon>
        <taxon>Streptophyta</taxon>
        <taxon>Embryophyta</taxon>
        <taxon>Tracheophyta</taxon>
        <taxon>Spermatophyta</taxon>
        <taxon>Magnoliopsida</taxon>
        <taxon>Liliopsida</taxon>
        <taxon>Zingiberales</taxon>
        <taxon>Musaceae</taxon>
        <taxon>Musa</taxon>
    </lineage>
</organism>
<reference evidence="1" key="1">
    <citation type="submission" date="2022-05" db="EMBL/GenBank/DDBJ databases">
        <title>The Musa troglodytarum L. genome provides insights into the mechanism of non-climacteric behaviour and enrichment of carotenoids.</title>
        <authorList>
            <person name="Wang J."/>
        </authorList>
    </citation>
    <scope>NUCLEOTIDE SEQUENCE</scope>
    <source>
        <tissue evidence="1">Leaf</tissue>
    </source>
</reference>
<accession>A0A9E7GG15</accession>
<keyword evidence="2" id="KW-1185">Reference proteome</keyword>
<evidence type="ECO:0000313" key="2">
    <source>
        <dbReference type="Proteomes" id="UP001055439"/>
    </source>
</evidence>